<keyword evidence="2" id="KW-0812">Transmembrane</keyword>
<feature type="domain" description="LytR/CpsA/Psr regulator C-terminal" evidence="3">
    <location>
        <begin position="105"/>
        <end position="207"/>
    </location>
</feature>
<dbReference type="AlphaFoldDB" id="A0A4R5YL27"/>
<dbReference type="STRING" id="273677.BW34_01921"/>
<evidence type="ECO:0000313" key="5">
    <source>
        <dbReference type="Proteomes" id="UP000295633"/>
    </source>
</evidence>
<gene>
    <name evidence="4" type="ORF">E2R54_13160</name>
</gene>
<feature type="transmembrane region" description="Helical" evidence="2">
    <location>
        <begin position="53"/>
        <end position="78"/>
    </location>
</feature>
<dbReference type="Gene3D" id="3.30.70.2390">
    <property type="match status" value="1"/>
</dbReference>
<dbReference type="Pfam" id="PF13399">
    <property type="entry name" value="LytR_C"/>
    <property type="match status" value="1"/>
</dbReference>
<evidence type="ECO:0000256" key="2">
    <source>
        <dbReference type="SAM" id="Phobius"/>
    </source>
</evidence>
<dbReference type="InterPro" id="IPR027381">
    <property type="entry name" value="LytR/CpsA/Psr_C"/>
</dbReference>
<feature type="compositionally biased region" description="Pro residues" evidence="1">
    <location>
        <begin position="1"/>
        <end position="16"/>
    </location>
</feature>
<keyword evidence="2" id="KW-0472">Membrane</keyword>
<dbReference type="EMBL" id="SMZX01000002">
    <property type="protein sequence ID" value="TDL44107.1"/>
    <property type="molecule type" value="Genomic_DNA"/>
</dbReference>
<keyword evidence="2" id="KW-1133">Transmembrane helix</keyword>
<organism evidence="4 5">
    <name type="scientific">Microbacterium oleivorans</name>
    <dbReference type="NCBI Taxonomy" id="273677"/>
    <lineage>
        <taxon>Bacteria</taxon>
        <taxon>Bacillati</taxon>
        <taxon>Actinomycetota</taxon>
        <taxon>Actinomycetes</taxon>
        <taxon>Micrococcales</taxon>
        <taxon>Microbacteriaceae</taxon>
        <taxon>Microbacterium</taxon>
    </lineage>
</organism>
<dbReference type="RefSeq" id="WP_133400064.1">
    <property type="nucleotide sequence ID" value="NZ_SMZX01000002.1"/>
</dbReference>
<comment type="caution">
    <text evidence="4">The sequence shown here is derived from an EMBL/GenBank/DDBJ whole genome shotgun (WGS) entry which is preliminary data.</text>
</comment>
<name>A0A4R5YL27_9MICO</name>
<sequence length="210" mass="21202">MPSPTSPTEPEQPAPTDPSASQGQSATTDRFDDLPAGSARVGAHRAEAPRLRVGVIVLWSVVATVAIVAAGVFGTLYATGRFDAAPVPASTGTAAVVAPRVDTSYQVLVLNATAENGLGAKVRDDVVAAGWDAADVEASNASSNDFPTTTVYYGTATDEAAARGLADAIGGADVSLDDTYQVVAPPETTDAGGTSRPQLVIVVGLDFGSE</sequence>
<evidence type="ECO:0000259" key="3">
    <source>
        <dbReference type="Pfam" id="PF13399"/>
    </source>
</evidence>
<protein>
    <submittedName>
        <fullName evidence="4">LytR family transcriptional regulator</fullName>
    </submittedName>
</protein>
<evidence type="ECO:0000256" key="1">
    <source>
        <dbReference type="SAM" id="MobiDB-lite"/>
    </source>
</evidence>
<proteinExistence type="predicted"/>
<feature type="region of interest" description="Disordered" evidence="1">
    <location>
        <begin position="1"/>
        <end position="43"/>
    </location>
</feature>
<accession>A0A4R5YL27</accession>
<reference evidence="4 5" key="1">
    <citation type="submission" date="2019-03" db="EMBL/GenBank/DDBJ databases">
        <title>Genome Sequencing and Assembly of Various Microbes Isolated from Partially Reclaimed Soil and Acid Mine Drainage (AMD) Site.</title>
        <authorList>
            <person name="Steinbock B."/>
            <person name="Bechtold R."/>
            <person name="Sevigny J.L."/>
            <person name="Thomas D."/>
            <person name="Cuthill L.R."/>
            <person name="Aveiro Johannsen E.J."/>
            <person name="Thomas K."/>
            <person name="Ghosh A."/>
        </authorList>
    </citation>
    <scope>NUCLEOTIDE SEQUENCE [LARGE SCALE GENOMIC DNA]</scope>
    <source>
        <strain evidence="4 5">F-B2</strain>
    </source>
</reference>
<evidence type="ECO:0000313" key="4">
    <source>
        <dbReference type="EMBL" id="TDL44107.1"/>
    </source>
</evidence>
<dbReference type="Proteomes" id="UP000295633">
    <property type="component" value="Unassembled WGS sequence"/>
</dbReference>
<feature type="compositionally biased region" description="Polar residues" evidence="1">
    <location>
        <begin position="18"/>
        <end position="28"/>
    </location>
</feature>